<dbReference type="Proteomes" id="UP000807306">
    <property type="component" value="Unassembled WGS sequence"/>
</dbReference>
<dbReference type="HAMAP" id="MF_03141">
    <property type="entry name" value="lis1"/>
    <property type="match status" value="1"/>
</dbReference>
<dbReference type="AlphaFoldDB" id="A0A9P6ECW1"/>
<evidence type="ECO:0000256" key="10">
    <source>
        <dbReference type="ARBA" id="ARBA00023306"/>
    </source>
</evidence>
<keyword evidence="7 11" id="KW-0498">Mitosis</keyword>
<dbReference type="InterPro" id="IPR015943">
    <property type="entry name" value="WD40/YVTN_repeat-like_dom_sf"/>
</dbReference>
<evidence type="ECO:0000313" key="15">
    <source>
        <dbReference type="Proteomes" id="UP000807306"/>
    </source>
</evidence>
<keyword evidence="8 11" id="KW-0175">Coiled coil</keyword>
<dbReference type="OrthoDB" id="10264588at2759"/>
<keyword evidence="9 11" id="KW-0206">Cytoskeleton</keyword>
<feature type="repeat" description="WD" evidence="12">
    <location>
        <begin position="347"/>
        <end position="388"/>
    </location>
</feature>
<organism evidence="14 15">
    <name type="scientific">Crepidotus variabilis</name>
    <dbReference type="NCBI Taxonomy" id="179855"/>
    <lineage>
        <taxon>Eukaryota</taxon>
        <taxon>Fungi</taxon>
        <taxon>Dikarya</taxon>
        <taxon>Basidiomycota</taxon>
        <taxon>Agaricomycotina</taxon>
        <taxon>Agaricomycetes</taxon>
        <taxon>Agaricomycetidae</taxon>
        <taxon>Agaricales</taxon>
        <taxon>Agaricineae</taxon>
        <taxon>Crepidotaceae</taxon>
        <taxon>Crepidotus</taxon>
    </lineage>
</organism>
<comment type="subcellular location">
    <subcellularLocation>
        <location evidence="11">Cytoplasm</location>
        <location evidence="11">Cytoskeleton</location>
    </subcellularLocation>
    <subcellularLocation>
        <location evidence="11">Cytoplasm</location>
        <location evidence="11">Cytoskeleton</location>
        <location evidence="11">Spindle pole</location>
    </subcellularLocation>
    <text evidence="11">Localizes to the plus ends of microtubules at the hyphal tip and the mitotic spindle poles.</text>
</comment>
<gene>
    <name evidence="11" type="primary">PAC1</name>
    <name evidence="11" type="synonym">LIS1</name>
    <name evidence="14" type="ORF">CPB83DRAFT_857341</name>
</gene>
<dbReference type="InterPro" id="IPR037190">
    <property type="entry name" value="LIS1_N"/>
</dbReference>
<proteinExistence type="inferred from homology"/>
<evidence type="ECO:0000256" key="6">
    <source>
        <dbReference type="ARBA" id="ARBA00022737"/>
    </source>
</evidence>
<dbReference type="PROSITE" id="PS00678">
    <property type="entry name" value="WD_REPEATS_1"/>
    <property type="match status" value="3"/>
</dbReference>
<dbReference type="Pfam" id="PF24951">
    <property type="entry name" value="LisH_PAC1"/>
    <property type="match status" value="1"/>
</dbReference>
<evidence type="ECO:0000256" key="11">
    <source>
        <dbReference type="HAMAP-Rule" id="MF_03141"/>
    </source>
</evidence>
<dbReference type="InterPro" id="IPR036322">
    <property type="entry name" value="WD40_repeat_dom_sf"/>
</dbReference>
<dbReference type="InterPro" id="IPR001680">
    <property type="entry name" value="WD40_rpt"/>
</dbReference>
<evidence type="ECO:0000313" key="14">
    <source>
        <dbReference type="EMBL" id="KAF9526724.1"/>
    </source>
</evidence>
<protein>
    <recommendedName>
        <fullName evidence="11">Nuclear distribution protein PAC1</fullName>
    </recommendedName>
    <alternativeName>
        <fullName evidence="11">Lissencephaly-1 homolog</fullName>
        <shortName evidence="11">LIS-1</shortName>
    </alternativeName>
    <alternativeName>
        <fullName evidence="11">nudF homolog</fullName>
    </alternativeName>
</protein>
<dbReference type="GO" id="GO:0000922">
    <property type="term" value="C:spindle pole"/>
    <property type="evidence" value="ECO:0007669"/>
    <property type="project" value="UniProtKB-SubCell"/>
</dbReference>
<keyword evidence="3 12" id="KW-0853">WD repeat</keyword>
<dbReference type="InterPro" id="IPR017252">
    <property type="entry name" value="Dynein_regulator_LIS1"/>
</dbReference>
<feature type="repeat" description="WD" evidence="12">
    <location>
        <begin position="111"/>
        <end position="152"/>
    </location>
</feature>
<evidence type="ECO:0000256" key="4">
    <source>
        <dbReference type="ARBA" id="ARBA00022618"/>
    </source>
</evidence>
<evidence type="ECO:0000256" key="3">
    <source>
        <dbReference type="ARBA" id="ARBA00022574"/>
    </source>
</evidence>
<dbReference type="PRINTS" id="PR00320">
    <property type="entry name" value="GPROTEINBRPT"/>
</dbReference>
<accession>A0A9P6ECW1</accession>
<evidence type="ECO:0000256" key="7">
    <source>
        <dbReference type="ARBA" id="ARBA00022776"/>
    </source>
</evidence>
<evidence type="ECO:0000256" key="9">
    <source>
        <dbReference type="ARBA" id="ARBA00023212"/>
    </source>
</evidence>
<dbReference type="GO" id="GO:0070840">
    <property type="term" value="F:dynein complex binding"/>
    <property type="evidence" value="ECO:0007669"/>
    <property type="project" value="UniProtKB-UniRule"/>
</dbReference>
<evidence type="ECO:0000256" key="12">
    <source>
        <dbReference type="PROSITE-ProRule" id="PRU00221"/>
    </source>
</evidence>
<reference evidence="14" key="1">
    <citation type="submission" date="2020-11" db="EMBL/GenBank/DDBJ databases">
        <authorList>
            <consortium name="DOE Joint Genome Institute"/>
            <person name="Ahrendt S."/>
            <person name="Riley R."/>
            <person name="Andreopoulos W."/>
            <person name="Labutti K."/>
            <person name="Pangilinan J."/>
            <person name="Ruiz-Duenas F.J."/>
            <person name="Barrasa J.M."/>
            <person name="Sanchez-Garcia M."/>
            <person name="Camarero S."/>
            <person name="Miyauchi S."/>
            <person name="Serrano A."/>
            <person name="Linde D."/>
            <person name="Babiker R."/>
            <person name="Drula E."/>
            <person name="Ayuso-Fernandez I."/>
            <person name="Pacheco R."/>
            <person name="Padilla G."/>
            <person name="Ferreira P."/>
            <person name="Barriuso J."/>
            <person name="Kellner H."/>
            <person name="Castanera R."/>
            <person name="Alfaro M."/>
            <person name="Ramirez L."/>
            <person name="Pisabarro A.G."/>
            <person name="Kuo A."/>
            <person name="Tritt A."/>
            <person name="Lipzen A."/>
            <person name="He G."/>
            <person name="Yan M."/>
            <person name="Ng V."/>
            <person name="Cullen D."/>
            <person name="Martin F."/>
            <person name="Rosso M.-N."/>
            <person name="Henrissat B."/>
            <person name="Hibbett D."/>
            <person name="Martinez A.T."/>
            <person name="Grigoriev I.V."/>
        </authorList>
    </citation>
    <scope>NUCLEOTIDE SEQUENCE</scope>
    <source>
        <strain evidence="14">CBS 506.95</strain>
    </source>
</reference>
<evidence type="ECO:0000256" key="1">
    <source>
        <dbReference type="ARBA" id="ARBA00022448"/>
    </source>
</evidence>
<name>A0A9P6ECW1_9AGAR</name>
<dbReference type="Gene3D" id="1.20.960.30">
    <property type="match status" value="1"/>
</dbReference>
<evidence type="ECO:0000256" key="2">
    <source>
        <dbReference type="ARBA" id="ARBA00022490"/>
    </source>
</evidence>
<feature type="repeat" description="WD" evidence="12">
    <location>
        <begin position="153"/>
        <end position="186"/>
    </location>
</feature>
<dbReference type="PROSITE" id="PS50896">
    <property type="entry name" value="LISH"/>
    <property type="match status" value="1"/>
</dbReference>
<comment type="caution">
    <text evidence="14">The sequence shown here is derived from an EMBL/GenBank/DDBJ whole genome shotgun (WGS) entry which is preliminary data.</text>
</comment>
<dbReference type="SUPFAM" id="SSF109925">
    <property type="entry name" value="Lissencephaly-1 protein (Lis-1, PAF-AH alpha) N-terminal domain"/>
    <property type="match status" value="1"/>
</dbReference>
<dbReference type="GO" id="GO:0051012">
    <property type="term" value="P:microtubule sliding"/>
    <property type="evidence" value="ECO:0007669"/>
    <property type="project" value="UniProtKB-UniRule"/>
</dbReference>
<dbReference type="PANTHER" id="PTHR19848:SF8">
    <property type="entry name" value="F-BOX AND WD REPEAT DOMAIN CONTAINING 7"/>
    <property type="match status" value="1"/>
</dbReference>
<keyword evidence="10 11" id="KW-0131">Cell cycle</keyword>
<dbReference type="InterPro" id="IPR006594">
    <property type="entry name" value="LisH"/>
</dbReference>
<dbReference type="PROSITE" id="PS50082">
    <property type="entry name" value="WD_REPEATS_2"/>
    <property type="match status" value="5"/>
</dbReference>
<dbReference type="InterPro" id="IPR019775">
    <property type="entry name" value="WD40_repeat_CS"/>
</dbReference>
<comment type="function">
    <text evidence="11">Positively regulates the activity of the minus-end directed microtubule motor protein dynein. May enhance dynein-mediated microtubule sliding by targeting dynein to the microtubule plus end. Required for nuclear migration during vegetative growth as well as development. Required for retrograde early endosome (EE) transport from the hyphal tip. Required for localization of dynein to the mitotic spindle poles. Recruits additional proteins to the dynein complex at SPBs.</text>
</comment>
<dbReference type="GO" id="GO:0005875">
    <property type="term" value="C:microtubule associated complex"/>
    <property type="evidence" value="ECO:0007669"/>
    <property type="project" value="UniProtKB-UniRule"/>
</dbReference>
<evidence type="ECO:0000256" key="8">
    <source>
        <dbReference type="ARBA" id="ARBA00023054"/>
    </source>
</evidence>
<dbReference type="GO" id="GO:0005737">
    <property type="term" value="C:cytoplasm"/>
    <property type="evidence" value="ECO:0007669"/>
    <property type="project" value="UniProtKB-UniRule"/>
</dbReference>
<dbReference type="EMBL" id="MU157868">
    <property type="protein sequence ID" value="KAF9526724.1"/>
    <property type="molecule type" value="Genomic_DNA"/>
</dbReference>
<keyword evidence="4 11" id="KW-0132">Cell division</keyword>
<dbReference type="InterPro" id="IPR020472">
    <property type="entry name" value="WD40_PAC1"/>
</dbReference>
<keyword evidence="6" id="KW-0677">Repeat</keyword>
<dbReference type="GO" id="GO:0051301">
    <property type="term" value="P:cell division"/>
    <property type="evidence" value="ECO:0007669"/>
    <property type="project" value="UniProtKB-KW"/>
</dbReference>
<dbReference type="PIRSF" id="PIRSF037647">
    <property type="entry name" value="Dynein_regulator_Lis1"/>
    <property type="match status" value="1"/>
</dbReference>
<evidence type="ECO:0000259" key="13">
    <source>
        <dbReference type="Pfam" id="PF24951"/>
    </source>
</evidence>
<feature type="domain" description="PAC1-like LisH-like dimerisation" evidence="13">
    <location>
        <begin position="7"/>
        <end position="38"/>
    </location>
</feature>
<dbReference type="CDD" id="cd00200">
    <property type="entry name" value="WD40"/>
    <property type="match status" value="1"/>
</dbReference>
<dbReference type="GO" id="GO:0000132">
    <property type="term" value="P:establishment of mitotic spindle orientation"/>
    <property type="evidence" value="ECO:0007669"/>
    <property type="project" value="UniProtKB-UniRule"/>
</dbReference>
<dbReference type="GO" id="GO:0005874">
    <property type="term" value="C:microtubule"/>
    <property type="evidence" value="ECO:0007669"/>
    <property type="project" value="UniProtKB-KW"/>
</dbReference>
<dbReference type="PANTHER" id="PTHR19848">
    <property type="entry name" value="WD40 REPEAT PROTEIN"/>
    <property type="match status" value="1"/>
</dbReference>
<dbReference type="SUPFAM" id="SSF50978">
    <property type="entry name" value="WD40 repeat-like"/>
    <property type="match status" value="1"/>
</dbReference>
<keyword evidence="5 11" id="KW-0493">Microtubule</keyword>
<dbReference type="PROSITE" id="PS50294">
    <property type="entry name" value="WD_REPEATS_REGION"/>
    <property type="match status" value="4"/>
</dbReference>
<comment type="subunit">
    <text evidence="11">Self-associates. Interacts with NDL1 and dynein.</text>
</comment>
<sequence>MAGQLSSRQQLDLHKSMLDYLYNAGYMKTFNELRSEAPEVADFTPDSSSPASGLLVKKWTSIIRMQRKVMDLEARLAQAHEELQNAGPAAEGSSKRVNREWIPSSTPKLTLTGHRDKINAISFHPQYSVLASASVDATVKIWDWETGDCERTLKSHTKAVTDCQFDSSGKILATCSDDLFIKLWNIPDDYKNFATLRGHEHSISSVYFLPGDNQLISASRDNTVRVWDVQTSHCVKVLKPHSEWIRSALPSADGRLILTCSDDHTARITDLESATMKTEMRGHDNRIECAVFVPQASIPAIRELVALPVNVQSSKVDALGISFVLTGSRDKTIKLWDALRGQCLWTFVGHDGWVQELTFHPCGKFLLSAADDHTMRVWDLQTGRCLKKIEAHSPFVQCVSWASTPPTEGDGDSDRIVNVVATGGTDKLIKIWRP</sequence>
<comment type="domain">
    <text evidence="11">Dimerization mediated by the LisH domain may be required to activate dynein.</text>
</comment>
<dbReference type="Gene3D" id="2.130.10.10">
    <property type="entry name" value="YVTN repeat-like/Quinoprotein amine dehydrogenase"/>
    <property type="match status" value="1"/>
</dbReference>
<feature type="repeat" description="WD" evidence="12">
    <location>
        <begin position="322"/>
        <end position="346"/>
    </location>
</feature>
<keyword evidence="2 11" id="KW-0963">Cytoplasm</keyword>
<keyword evidence="15" id="KW-1185">Reference proteome</keyword>
<evidence type="ECO:0000256" key="5">
    <source>
        <dbReference type="ARBA" id="ARBA00022701"/>
    </source>
</evidence>
<dbReference type="Pfam" id="PF00400">
    <property type="entry name" value="WD40"/>
    <property type="match status" value="7"/>
</dbReference>
<keyword evidence="1 11" id="KW-0813">Transport</keyword>
<feature type="repeat" description="WD" evidence="12">
    <location>
        <begin position="196"/>
        <end position="237"/>
    </location>
</feature>
<comment type="similarity">
    <text evidence="11">Belongs to the WD repeat LIS1/nudF family.</text>
</comment>
<dbReference type="InterPro" id="IPR056795">
    <property type="entry name" value="PAC1-like_LisH-like_dom"/>
</dbReference>
<dbReference type="SMART" id="SM00320">
    <property type="entry name" value="WD40"/>
    <property type="match status" value="7"/>
</dbReference>